<organism evidence="2 3">
    <name type="scientific">Salvia divinorum</name>
    <name type="common">Maria pastora</name>
    <name type="synonym">Diviner's sage</name>
    <dbReference type="NCBI Taxonomy" id="28513"/>
    <lineage>
        <taxon>Eukaryota</taxon>
        <taxon>Viridiplantae</taxon>
        <taxon>Streptophyta</taxon>
        <taxon>Embryophyta</taxon>
        <taxon>Tracheophyta</taxon>
        <taxon>Spermatophyta</taxon>
        <taxon>Magnoliopsida</taxon>
        <taxon>eudicotyledons</taxon>
        <taxon>Gunneridae</taxon>
        <taxon>Pentapetalae</taxon>
        <taxon>asterids</taxon>
        <taxon>lamiids</taxon>
        <taxon>Lamiales</taxon>
        <taxon>Lamiaceae</taxon>
        <taxon>Nepetoideae</taxon>
        <taxon>Mentheae</taxon>
        <taxon>Salviinae</taxon>
        <taxon>Salvia</taxon>
        <taxon>Salvia subgen. Calosphace</taxon>
    </lineage>
</organism>
<dbReference type="PANTHER" id="PTHR47273:SF4">
    <property type="entry name" value="EXPRESSED PROTEIN"/>
    <property type="match status" value="1"/>
</dbReference>
<evidence type="ECO:0000256" key="1">
    <source>
        <dbReference type="SAM" id="SignalP"/>
    </source>
</evidence>
<keyword evidence="3" id="KW-1185">Reference proteome</keyword>
<name>A0ABD1G6V7_SALDI</name>
<dbReference type="Pfam" id="PF01190">
    <property type="entry name" value="Pollen_Ole_e_1"/>
    <property type="match status" value="1"/>
</dbReference>
<sequence length="289" mass="30142">MSWILTLILLTSTFLSEAKHHPHPLSAATVVGAVYCDDACIHQDPPKPDPFIAGATVAVECKGTSTRPPFRQEVKTGGRGEFRVDLPFSVANRAKTIRGCTAALVRSNDLACAAAGAATLAPLRLKSRNGKEQIFSAGVFSFKPQNCNRKQTGGSPEKFFLPPNPLNPGLLPPNPLLPPPSLIPPLLPTPPPSIIPPVFPTPPPSVIPPLLPTPPSSPSFPLPLPLPPFIPGLVPSPSPPPPVLPVPLPPLPVPLPPLPVPLPPLPVPPVPFLPPGIPGGPPAEVSSKP</sequence>
<feature type="chain" id="PRO_5044871397" evidence="1">
    <location>
        <begin position="19"/>
        <end position="289"/>
    </location>
</feature>
<keyword evidence="1" id="KW-0732">Signal</keyword>
<feature type="signal peptide" evidence="1">
    <location>
        <begin position="1"/>
        <end position="18"/>
    </location>
</feature>
<comment type="caution">
    <text evidence="2">The sequence shown here is derived from an EMBL/GenBank/DDBJ whole genome shotgun (WGS) entry which is preliminary data.</text>
</comment>
<dbReference type="EMBL" id="JBEAFC010000010">
    <property type="protein sequence ID" value="KAL1538838.1"/>
    <property type="molecule type" value="Genomic_DNA"/>
</dbReference>
<gene>
    <name evidence="2" type="ORF">AAHA92_27534</name>
</gene>
<dbReference type="Proteomes" id="UP001567538">
    <property type="component" value="Unassembled WGS sequence"/>
</dbReference>
<proteinExistence type="predicted"/>
<evidence type="ECO:0000313" key="2">
    <source>
        <dbReference type="EMBL" id="KAL1538838.1"/>
    </source>
</evidence>
<accession>A0ABD1G6V7</accession>
<protein>
    <submittedName>
        <fullName evidence="2">Pollen Ole e 1 allergen and extensin family protein</fullName>
    </submittedName>
</protein>
<dbReference type="PRINTS" id="PR01217">
    <property type="entry name" value="PRICHEXTENSN"/>
</dbReference>
<dbReference type="AlphaFoldDB" id="A0ABD1G6V7"/>
<evidence type="ECO:0000313" key="3">
    <source>
        <dbReference type="Proteomes" id="UP001567538"/>
    </source>
</evidence>
<dbReference type="PANTHER" id="PTHR47273">
    <property type="entry name" value="EXPRESSED PROTEIN"/>
    <property type="match status" value="1"/>
</dbReference>
<reference evidence="2 3" key="1">
    <citation type="submission" date="2024-06" db="EMBL/GenBank/DDBJ databases">
        <title>A chromosome level genome sequence of Diviner's sage (Salvia divinorum).</title>
        <authorList>
            <person name="Ford S.A."/>
            <person name="Ro D.-K."/>
            <person name="Ness R.W."/>
            <person name="Phillips M.A."/>
        </authorList>
    </citation>
    <scope>NUCLEOTIDE SEQUENCE [LARGE SCALE GENOMIC DNA]</scope>
    <source>
        <strain evidence="2">SAF-2024a</strain>
        <tissue evidence="2">Leaf</tissue>
    </source>
</reference>